<evidence type="ECO:0000256" key="3">
    <source>
        <dbReference type="ARBA" id="ARBA00022723"/>
    </source>
</evidence>
<accession>A0A328FHM0</accession>
<evidence type="ECO:0000313" key="6">
    <source>
        <dbReference type="EMBL" id="QBH12026.1"/>
    </source>
</evidence>
<dbReference type="RefSeq" id="WP_111955160.1">
    <property type="nucleotide sequence ID" value="NZ_CP036313.1"/>
</dbReference>
<dbReference type="GO" id="GO:0005737">
    <property type="term" value="C:cytoplasm"/>
    <property type="evidence" value="ECO:0007669"/>
    <property type="project" value="UniProtKB-SubCell"/>
</dbReference>
<evidence type="ECO:0000256" key="1">
    <source>
        <dbReference type="ARBA" id="ARBA00004496"/>
    </source>
</evidence>
<proteinExistence type="predicted"/>
<comment type="subcellular location">
    <subcellularLocation>
        <location evidence="1">Cytoplasm</location>
    </subcellularLocation>
</comment>
<protein>
    <submittedName>
        <fullName evidence="7">Iron-sulfur cluster repair di-iron protein</fullName>
    </submittedName>
</protein>
<keyword evidence="4" id="KW-0408">Iron</keyword>
<reference evidence="6 9" key="2">
    <citation type="submission" date="2019-02" db="EMBL/GenBank/DDBJ databases">
        <title>Complete genome sequence of Desulfobacter hydrogenophilus AcRS1.</title>
        <authorList>
            <person name="Marietou A."/>
            <person name="Lund M.B."/>
            <person name="Marshall I.P.G."/>
            <person name="Schreiber L."/>
            <person name="Jorgensen B."/>
        </authorList>
    </citation>
    <scope>NUCLEOTIDE SEQUENCE [LARGE SCALE GENOMIC DNA]</scope>
    <source>
        <strain evidence="6 9">AcRS1</strain>
    </source>
</reference>
<evidence type="ECO:0000313" key="7">
    <source>
        <dbReference type="EMBL" id="RAM02613.1"/>
    </source>
</evidence>
<evidence type="ECO:0000259" key="5">
    <source>
        <dbReference type="Pfam" id="PF01814"/>
    </source>
</evidence>
<evidence type="ECO:0000256" key="2">
    <source>
        <dbReference type="ARBA" id="ARBA00022490"/>
    </source>
</evidence>
<dbReference type="PANTHER" id="PTHR36438:SF1">
    <property type="entry name" value="IRON-SULFUR CLUSTER REPAIR PROTEIN YTFE"/>
    <property type="match status" value="1"/>
</dbReference>
<dbReference type="Proteomes" id="UP000248798">
    <property type="component" value="Unassembled WGS sequence"/>
</dbReference>
<dbReference type="EMBL" id="CP036313">
    <property type="protein sequence ID" value="QBH12026.1"/>
    <property type="molecule type" value="Genomic_DNA"/>
</dbReference>
<dbReference type="InterPro" id="IPR012312">
    <property type="entry name" value="Hemerythrin-like"/>
</dbReference>
<gene>
    <name evidence="7" type="primary">ric</name>
    <name evidence="7" type="ORF">DO021_07165</name>
    <name evidence="6" type="ORF">EYB58_03260</name>
</gene>
<keyword evidence="9" id="KW-1185">Reference proteome</keyword>
<dbReference type="Pfam" id="PF01814">
    <property type="entry name" value="Hemerythrin"/>
    <property type="match status" value="1"/>
</dbReference>
<dbReference type="AlphaFoldDB" id="A0A328FHM0"/>
<dbReference type="PANTHER" id="PTHR36438">
    <property type="entry name" value="IRON-SULFUR CLUSTER REPAIR PROTEIN YTFE"/>
    <property type="match status" value="1"/>
</dbReference>
<dbReference type="NCBIfam" id="TIGR03652">
    <property type="entry name" value="FeS_repair_RIC"/>
    <property type="match status" value="1"/>
</dbReference>
<dbReference type="Pfam" id="PF04405">
    <property type="entry name" value="ScdA_N"/>
    <property type="match status" value="1"/>
</dbReference>
<dbReference type="InterPro" id="IPR019903">
    <property type="entry name" value="RIC_family"/>
</dbReference>
<dbReference type="GO" id="GO:0046872">
    <property type="term" value="F:metal ion binding"/>
    <property type="evidence" value="ECO:0007669"/>
    <property type="project" value="UniProtKB-KW"/>
</dbReference>
<dbReference type="Gene3D" id="1.20.120.520">
    <property type="entry name" value="nmb1532 protein domain like"/>
    <property type="match status" value="1"/>
</dbReference>
<evidence type="ECO:0000313" key="9">
    <source>
        <dbReference type="Proteomes" id="UP000293902"/>
    </source>
</evidence>
<sequence>MNKSTAAKNRPLKISPEQTVRELVVQHPQLRSELEKLGIDYCCGGLHPLSAAVQAAGLKWRTVEDKLKQAWSSAQKEEPATDWNAATLTVLTDHILDKHHAFTKEQLLRLDGLLQKVQRAHGEKHGELLNQLRQLFDGLAEELSAHLLKEEQILFPAIKGIDAFMSGTGPRPVVHCGTIENPIRQMMLEHDHAGNVLVDIRKLTGNYRLPADGCRTFAALYDGLQALEADLHEHIHLENNILFPKSTAQEAMINS</sequence>
<organism evidence="7 8">
    <name type="scientific">Desulfobacter hydrogenophilus</name>
    <dbReference type="NCBI Taxonomy" id="2291"/>
    <lineage>
        <taxon>Bacteria</taxon>
        <taxon>Pseudomonadati</taxon>
        <taxon>Thermodesulfobacteriota</taxon>
        <taxon>Desulfobacteria</taxon>
        <taxon>Desulfobacterales</taxon>
        <taxon>Desulfobacteraceae</taxon>
        <taxon>Desulfobacter</taxon>
    </lineage>
</organism>
<dbReference type="CDD" id="cd12108">
    <property type="entry name" value="Hr-like"/>
    <property type="match status" value="1"/>
</dbReference>
<keyword evidence="2" id="KW-0963">Cytoplasm</keyword>
<reference evidence="7 8" key="1">
    <citation type="submission" date="2018-06" db="EMBL/GenBank/DDBJ databases">
        <title>Complete Genome Sequence of Desulfobacter hydrogenophilus (DSM3380).</title>
        <authorList>
            <person name="Marietou A."/>
            <person name="Schreiber L."/>
            <person name="Marshall I."/>
            <person name="Jorgensen B."/>
        </authorList>
    </citation>
    <scope>NUCLEOTIDE SEQUENCE [LARGE SCALE GENOMIC DNA]</scope>
    <source>
        <strain evidence="7 8">DSM 3380</strain>
    </source>
</reference>
<evidence type="ECO:0000313" key="8">
    <source>
        <dbReference type="Proteomes" id="UP000248798"/>
    </source>
</evidence>
<feature type="domain" description="Hemerythrin-like" evidence="5">
    <location>
        <begin position="93"/>
        <end position="245"/>
    </location>
</feature>
<evidence type="ECO:0000256" key="4">
    <source>
        <dbReference type="ARBA" id="ARBA00023004"/>
    </source>
</evidence>
<keyword evidence="3" id="KW-0479">Metal-binding</keyword>
<dbReference type="Proteomes" id="UP000293902">
    <property type="component" value="Chromosome"/>
</dbReference>
<dbReference type="EMBL" id="QLNI01000012">
    <property type="protein sequence ID" value="RAM02613.1"/>
    <property type="molecule type" value="Genomic_DNA"/>
</dbReference>
<name>A0A328FHM0_9BACT</name>
<dbReference type="OrthoDB" id="9797132at2"/>